<feature type="region of interest" description="Disordered" evidence="1">
    <location>
        <begin position="98"/>
        <end position="128"/>
    </location>
</feature>
<dbReference type="OrthoDB" id="4366281at2759"/>
<comment type="caution">
    <text evidence="2">The sequence shown here is derived from an EMBL/GenBank/DDBJ whole genome shotgun (WGS) entry which is preliminary data.</text>
</comment>
<evidence type="ECO:0000313" key="2">
    <source>
        <dbReference type="EMBL" id="KAJ5157753.1"/>
    </source>
</evidence>
<dbReference type="Proteomes" id="UP001149163">
    <property type="component" value="Unassembled WGS sequence"/>
</dbReference>
<dbReference type="GeneID" id="81430153"/>
<reference evidence="2" key="1">
    <citation type="submission" date="2022-11" db="EMBL/GenBank/DDBJ databases">
        <authorList>
            <person name="Petersen C."/>
        </authorList>
    </citation>
    <scope>NUCLEOTIDE SEQUENCE</scope>
    <source>
        <strain evidence="2">IBT 26290</strain>
    </source>
</reference>
<dbReference type="AlphaFoldDB" id="A0A9W9LIY1"/>
<accession>A0A9W9LIY1</accession>
<protein>
    <submittedName>
        <fullName evidence="2">Uncharacterized protein</fullName>
    </submittedName>
</protein>
<evidence type="ECO:0000256" key="1">
    <source>
        <dbReference type="SAM" id="MobiDB-lite"/>
    </source>
</evidence>
<evidence type="ECO:0000313" key="3">
    <source>
        <dbReference type="Proteomes" id="UP001149163"/>
    </source>
</evidence>
<gene>
    <name evidence="2" type="ORF">N7482_008853</name>
</gene>
<name>A0A9W9LIY1_9EURO</name>
<reference evidence="2" key="2">
    <citation type="journal article" date="2023" name="IMA Fungus">
        <title>Comparative genomic study of the Penicillium genus elucidates a diverse pangenome and 15 lateral gene transfer events.</title>
        <authorList>
            <person name="Petersen C."/>
            <person name="Sorensen T."/>
            <person name="Nielsen M.R."/>
            <person name="Sondergaard T.E."/>
            <person name="Sorensen J.L."/>
            <person name="Fitzpatrick D.A."/>
            <person name="Frisvad J.C."/>
            <person name="Nielsen K.L."/>
        </authorList>
    </citation>
    <scope>NUCLEOTIDE SEQUENCE</scope>
    <source>
        <strain evidence="2">IBT 26290</strain>
    </source>
</reference>
<dbReference type="RefSeq" id="XP_056540742.1">
    <property type="nucleotide sequence ID" value="XM_056690977.1"/>
</dbReference>
<proteinExistence type="predicted"/>
<dbReference type="EMBL" id="JAPQKN010000006">
    <property type="protein sequence ID" value="KAJ5157753.1"/>
    <property type="molecule type" value="Genomic_DNA"/>
</dbReference>
<sequence length="128" mass="14128">MSSSMPENRRNGPTDVSTPFFGTLEAKVAFMLDYAAISPADDSLGERAEELLRVELLWVDHPCEPFCLLAKVPKNGVDTSVGPFRRLSGIELDIESFTDRNKSSSSPNPVRKAWSKSRRKTACGAPNR</sequence>
<organism evidence="2 3">
    <name type="scientific">Penicillium canariense</name>
    <dbReference type="NCBI Taxonomy" id="189055"/>
    <lineage>
        <taxon>Eukaryota</taxon>
        <taxon>Fungi</taxon>
        <taxon>Dikarya</taxon>
        <taxon>Ascomycota</taxon>
        <taxon>Pezizomycotina</taxon>
        <taxon>Eurotiomycetes</taxon>
        <taxon>Eurotiomycetidae</taxon>
        <taxon>Eurotiales</taxon>
        <taxon>Aspergillaceae</taxon>
        <taxon>Penicillium</taxon>
    </lineage>
</organism>
<keyword evidence="3" id="KW-1185">Reference proteome</keyword>